<protein>
    <submittedName>
        <fullName evidence="2">Uncharacterized protein</fullName>
    </submittedName>
</protein>
<sequence length="181" mass="20894">MPKTPQNKRLIYVNALVNGKATKALMDTSVTHNFVLEDETKRLKLQASKEGGSMTPMDDFKMVLGMDFLRKVKVEPTVFPTLNGYLGREEAMHGSYGHRRNKVTYLATLKKKKKEDGLRKPIPKEIKRVFDEFKDVMSLKLPKRLPTRMEDDHKIELESGDKPPTIGPYRMAPHELEKLRR</sequence>
<dbReference type="EMBL" id="QGNW01000025">
    <property type="protein sequence ID" value="RVX13290.1"/>
    <property type="molecule type" value="Genomic_DNA"/>
</dbReference>
<dbReference type="InterPro" id="IPR021109">
    <property type="entry name" value="Peptidase_aspartic_dom_sf"/>
</dbReference>
<comment type="caution">
    <text evidence="2">The sequence shown here is derived from an EMBL/GenBank/DDBJ whole genome shotgun (WGS) entry which is preliminary data.</text>
</comment>
<reference evidence="2 3" key="1">
    <citation type="journal article" date="2018" name="PLoS Genet.">
        <title>Population sequencing reveals clonal diversity and ancestral inbreeding in the grapevine cultivar Chardonnay.</title>
        <authorList>
            <person name="Roach M.J."/>
            <person name="Johnson D.L."/>
            <person name="Bohlmann J."/>
            <person name="van Vuuren H.J."/>
            <person name="Jones S.J."/>
            <person name="Pretorius I.S."/>
            <person name="Schmidt S.A."/>
            <person name="Borneman A.R."/>
        </authorList>
    </citation>
    <scope>NUCLEOTIDE SEQUENCE [LARGE SCALE GENOMIC DNA]</scope>
    <source>
        <strain evidence="3">cv. Chardonnay</strain>
        <tissue evidence="2">Leaf</tissue>
    </source>
</reference>
<evidence type="ECO:0000256" key="1">
    <source>
        <dbReference type="SAM" id="MobiDB-lite"/>
    </source>
</evidence>
<evidence type="ECO:0000313" key="2">
    <source>
        <dbReference type="EMBL" id="RVX13290.1"/>
    </source>
</evidence>
<proteinExistence type="predicted"/>
<feature type="compositionally biased region" description="Basic and acidic residues" evidence="1">
    <location>
        <begin position="150"/>
        <end position="161"/>
    </location>
</feature>
<accession>A0A438JWE6</accession>
<organism evidence="2 3">
    <name type="scientific">Vitis vinifera</name>
    <name type="common">Grape</name>
    <dbReference type="NCBI Taxonomy" id="29760"/>
    <lineage>
        <taxon>Eukaryota</taxon>
        <taxon>Viridiplantae</taxon>
        <taxon>Streptophyta</taxon>
        <taxon>Embryophyta</taxon>
        <taxon>Tracheophyta</taxon>
        <taxon>Spermatophyta</taxon>
        <taxon>Magnoliopsida</taxon>
        <taxon>eudicotyledons</taxon>
        <taxon>Gunneridae</taxon>
        <taxon>Pentapetalae</taxon>
        <taxon>rosids</taxon>
        <taxon>Vitales</taxon>
        <taxon>Vitaceae</taxon>
        <taxon>Viteae</taxon>
        <taxon>Vitis</taxon>
    </lineage>
</organism>
<evidence type="ECO:0000313" key="3">
    <source>
        <dbReference type="Proteomes" id="UP000288805"/>
    </source>
</evidence>
<name>A0A438JWE6_VITVI</name>
<dbReference type="Proteomes" id="UP000288805">
    <property type="component" value="Unassembled WGS sequence"/>
</dbReference>
<feature type="region of interest" description="Disordered" evidence="1">
    <location>
        <begin position="150"/>
        <end position="181"/>
    </location>
</feature>
<dbReference type="Gene3D" id="2.40.70.10">
    <property type="entry name" value="Acid Proteases"/>
    <property type="match status" value="1"/>
</dbReference>
<dbReference type="AlphaFoldDB" id="A0A438JWE6"/>
<gene>
    <name evidence="2" type="ORF">CK203_017993</name>
</gene>
<feature type="compositionally biased region" description="Basic and acidic residues" evidence="1">
    <location>
        <begin position="172"/>
        <end position="181"/>
    </location>
</feature>